<accession>A0A1Y5RMS2</accession>
<dbReference type="OrthoDB" id="7057856at2"/>
<dbReference type="AlphaFoldDB" id="A0A1Y5RMS2"/>
<proteinExistence type="predicted"/>
<evidence type="ECO:0000256" key="5">
    <source>
        <dbReference type="NCBIfam" id="TIGR01378"/>
    </source>
</evidence>
<feature type="domain" description="Thiamin pyrophosphokinase thiamin-binding" evidence="6">
    <location>
        <begin position="128"/>
        <end position="201"/>
    </location>
</feature>
<dbReference type="InterPro" id="IPR036371">
    <property type="entry name" value="TPK_B1-bd_sf"/>
</dbReference>
<dbReference type="Pfam" id="PF04263">
    <property type="entry name" value="TPK_catalytic"/>
    <property type="match status" value="1"/>
</dbReference>
<evidence type="ECO:0000256" key="1">
    <source>
        <dbReference type="ARBA" id="ARBA00022679"/>
    </source>
</evidence>
<name>A0A1Y5RMS2_9RHOB</name>
<dbReference type="NCBIfam" id="TIGR01378">
    <property type="entry name" value="thi_PPkinase"/>
    <property type="match status" value="1"/>
</dbReference>
<keyword evidence="8" id="KW-1185">Reference proteome</keyword>
<dbReference type="EMBL" id="FWFT01000001">
    <property type="protein sequence ID" value="SLN20963.1"/>
    <property type="molecule type" value="Genomic_DNA"/>
</dbReference>
<keyword evidence="2" id="KW-0547">Nucleotide-binding</keyword>
<dbReference type="Proteomes" id="UP000193623">
    <property type="component" value="Unassembled WGS sequence"/>
</dbReference>
<gene>
    <name evidence="7" type="ORF">PSJ8397_00800</name>
</gene>
<keyword evidence="4" id="KW-0067">ATP-binding</keyword>
<keyword evidence="1" id="KW-0808">Transferase</keyword>
<dbReference type="GO" id="GO:0016301">
    <property type="term" value="F:kinase activity"/>
    <property type="evidence" value="ECO:0007669"/>
    <property type="project" value="UniProtKB-KW"/>
</dbReference>
<dbReference type="InterPro" id="IPR053149">
    <property type="entry name" value="TPK"/>
</dbReference>
<evidence type="ECO:0000256" key="2">
    <source>
        <dbReference type="ARBA" id="ARBA00022741"/>
    </source>
</evidence>
<dbReference type="GO" id="GO:0006772">
    <property type="term" value="P:thiamine metabolic process"/>
    <property type="evidence" value="ECO:0007669"/>
    <property type="project" value="UniProtKB-UniRule"/>
</dbReference>
<dbReference type="PANTHER" id="PTHR41299">
    <property type="entry name" value="THIAMINE PYROPHOSPHOKINASE"/>
    <property type="match status" value="1"/>
</dbReference>
<dbReference type="GO" id="GO:0004788">
    <property type="term" value="F:thiamine diphosphokinase activity"/>
    <property type="evidence" value="ECO:0007669"/>
    <property type="project" value="UniProtKB-UniRule"/>
</dbReference>
<dbReference type="SUPFAM" id="SSF63862">
    <property type="entry name" value="Thiamin pyrophosphokinase, substrate-binding domain"/>
    <property type="match status" value="1"/>
</dbReference>
<sequence>MKPPIVSSTEPITLIGGAKVAHSVLTEALRYAPKVVCADGGADTALSAGLTVEAVIGDMDSASAAAKTAYGAVLHPIAEQNSTDFDKCLRNIEAPAILGVGFLGDRVDHTLAVLHVLQKYRRPIVLLGADDLVFMVPDQVRFDAVLGQRVSLMPVTDSIVTSRGLKWEVTDAPMSMRDFIGSSNEATAQVVEVRATPGMAVIMPPEALGSVWAELTGGVPAR</sequence>
<evidence type="ECO:0000313" key="7">
    <source>
        <dbReference type="EMBL" id="SLN20963.1"/>
    </source>
</evidence>
<dbReference type="GO" id="GO:0005524">
    <property type="term" value="F:ATP binding"/>
    <property type="evidence" value="ECO:0007669"/>
    <property type="project" value="UniProtKB-KW"/>
</dbReference>
<dbReference type="GO" id="GO:0030975">
    <property type="term" value="F:thiamine binding"/>
    <property type="evidence" value="ECO:0007669"/>
    <property type="project" value="InterPro"/>
</dbReference>
<protein>
    <recommendedName>
        <fullName evidence="5">Thiamine diphosphokinase</fullName>
        <ecNumber evidence="5">2.7.6.2</ecNumber>
    </recommendedName>
</protein>
<dbReference type="InterPro" id="IPR007371">
    <property type="entry name" value="TPK_catalytic"/>
</dbReference>
<dbReference type="SUPFAM" id="SSF63999">
    <property type="entry name" value="Thiamin pyrophosphokinase, catalytic domain"/>
    <property type="match status" value="1"/>
</dbReference>
<evidence type="ECO:0000259" key="6">
    <source>
        <dbReference type="SMART" id="SM00983"/>
    </source>
</evidence>
<dbReference type="GO" id="GO:0009229">
    <property type="term" value="P:thiamine diphosphate biosynthetic process"/>
    <property type="evidence" value="ECO:0007669"/>
    <property type="project" value="InterPro"/>
</dbReference>
<keyword evidence="3 7" id="KW-0418">Kinase</keyword>
<dbReference type="Gene3D" id="3.40.50.10240">
    <property type="entry name" value="Thiamin pyrophosphokinase, catalytic domain"/>
    <property type="match status" value="1"/>
</dbReference>
<dbReference type="InterPro" id="IPR007373">
    <property type="entry name" value="Thiamin_PyroPKinase_B1-bd"/>
</dbReference>
<reference evidence="7 8" key="1">
    <citation type="submission" date="2017-03" db="EMBL/GenBank/DDBJ databases">
        <authorList>
            <person name="Afonso C.L."/>
            <person name="Miller P.J."/>
            <person name="Scott M.A."/>
            <person name="Spackman E."/>
            <person name="Goraichik I."/>
            <person name="Dimitrov K.M."/>
            <person name="Suarez D.L."/>
            <person name="Swayne D.E."/>
        </authorList>
    </citation>
    <scope>NUCLEOTIDE SEQUENCE [LARGE SCALE GENOMIC DNA]</scope>
    <source>
        <strain evidence="7 8">CECT 8397</strain>
    </source>
</reference>
<dbReference type="PANTHER" id="PTHR41299:SF1">
    <property type="entry name" value="THIAMINE PYROPHOSPHOKINASE"/>
    <property type="match status" value="1"/>
</dbReference>
<evidence type="ECO:0000256" key="4">
    <source>
        <dbReference type="ARBA" id="ARBA00022840"/>
    </source>
</evidence>
<evidence type="ECO:0000313" key="8">
    <source>
        <dbReference type="Proteomes" id="UP000193623"/>
    </source>
</evidence>
<dbReference type="CDD" id="cd07995">
    <property type="entry name" value="TPK"/>
    <property type="match status" value="1"/>
</dbReference>
<dbReference type="InterPro" id="IPR036759">
    <property type="entry name" value="TPK_catalytic_sf"/>
</dbReference>
<dbReference type="SMART" id="SM00983">
    <property type="entry name" value="TPK_B1_binding"/>
    <property type="match status" value="1"/>
</dbReference>
<dbReference type="RefSeq" id="WP_085863216.1">
    <property type="nucleotide sequence ID" value="NZ_FWFT01000001.1"/>
</dbReference>
<dbReference type="InterPro" id="IPR006282">
    <property type="entry name" value="Thi_PPkinase"/>
</dbReference>
<dbReference type="EC" id="2.7.6.2" evidence="5"/>
<evidence type="ECO:0000256" key="3">
    <source>
        <dbReference type="ARBA" id="ARBA00022777"/>
    </source>
</evidence>
<dbReference type="Pfam" id="PF04265">
    <property type="entry name" value="TPK_B1_binding"/>
    <property type="match status" value="1"/>
</dbReference>
<organism evidence="7 8">
    <name type="scientific">Pseudooctadecabacter jejudonensis</name>
    <dbReference type="NCBI Taxonomy" id="1391910"/>
    <lineage>
        <taxon>Bacteria</taxon>
        <taxon>Pseudomonadati</taxon>
        <taxon>Pseudomonadota</taxon>
        <taxon>Alphaproteobacteria</taxon>
        <taxon>Rhodobacterales</taxon>
        <taxon>Paracoccaceae</taxon>
        <taxon>Pseudooctadecabacter</taxon>
    </lineage>
</organism>